<evidence type="ECO:0000256" key="1">
    <source>
        <dbReference type="SAM" id="MobiDB-lite"/>
    </source>
</evidence>
<accession>A0A9P9E7Q7</accession>
<name>A0A9P9E7Q7_9HYPO</name>
<organism evidence="3 4">
    <name type="scientific">Dactylonectria macrodidyma</name>
    <dbReference type="NCBI Taxonomy" id="307937"/>
    <lineage>
        <taxon>Eukaryota</taxon>
        <taxon>Fungi</taxon>
        <taxon>Dikarya</taxon>
        <taxon>Ascomycota</taxon>
        <taxon>Pezizomycotina</taxon>
        <taxon>Sordariomycetes</taxon>
        <taxon>Hypocreomycetidae</taxon>
        <taxon>Hypocreales</taxon>
        <taxon>Nectriaceae</taxon>
        <taxon>Dactylonectria</taxon>
    </lineage>
</organism>
<keyword evidence="2" id="KW-0472">Membrane</keyword>
<evidence type="ECO:0000313" key="4">
    <source>
        <dbReference type="Proteomes" id="UP000738349"/>
    </source>
</evidence>
<keyword evidence="2" id="KW-1133">Transmembrane helix</keyword>
<keyword evidence="2" id="KW-0812">Transmembrane</keyword>
<feature type="transmembrane region" description="Helical" evidence="2">
    <location>
        <begin position="28"/>
        <end position="46"/>
    </location>
</feature>
<feature type="region of interest" description="Disordered" evidence="1">
    <location>
        <begin position="1"/>
        <end position="22"/>
    </location>
</feature>
<comment type="caution">
    <text evidence="3">The sequence shown here is derived from an EMBL/GenBank/DDBJ whole genome shotgun (WGS) entry which is preliminary data.</text>
</comment>
<proteinExistence type="predicted"/>
<dbReference type="Proteomes" id="UP000738349">
    <property type="component" value="Unassembled WGS sequence"/>
</dbReference>
<protein>
    <submittedName>
        <fullName evidence="3">Uncharacterized protein</fullName>
    </submittedName>
</protein>
<gene>
    <name evidence="3" type="ORF">EDB81DRAFT_803152</name>
</gene>
<evidence type="ECO:0000256" key="2">
    <source>
        <dbReference type="SAM" id="Phobius"/>
    </source>
</evidence>
<dbReference type="AlphaFoldDB" id="A0A9P9E7Q7"/>
<dbReference type="EMBL" id="JAGMUV010000014">
    <property type="protein sequence ID" value="KAH7134094.1"/>
    <property type="molecule type" value="Genomic_DNA"/>
</dbReference>
<sequence>MVHADRNVPPSSRRGEGGGLGETRGEAVRVHMVTIVFFIYFLFLRLDDPWYAAMRSEAMETMPTIRSGQRATPMALQRVEQCRSRHHTAMDSGRGEGCCGDCCKFMTGDREDGRSICPCAVHFTLSHIQLHHELPAATCSIPQHLGLGPWVIVGRIGAMQDGMQGRGPFFIFSLFQGRA</sequence>
<keyword evidence="4" id="KW-1185">Reference proteome</keyword>
<evidence type="ECO:0000313" key="3">
    <source>
        <dbReference type="EMBL" id="KAH7134094.1"/>
    </source>
</evidence>
<reference evidence="3" key="1">
    <citation type="journal article" date="2021" name="Nat. Commun.">
        <title>Genetic determinants of endophytism in the Arabidopsis root mycobiome.</title>
        <authorList>
            <person name="Mesny F."/>
            <person name="Miyauchi S."/>
            <person name="Thiergart T."/>
            <person name="Pickel B."/>
            <person name="Atanasova L."/>
            <person name="Karlsson M."/>
            <person name="Huettel B."/>
            <person name="Barry K.W."/>
            <person name="Haridas S."/>
            <person name="Chen C."/>
            <person name="Bauer D."/>
            <person name="Andreopoulos W."/>
            <person name="Pangilinan J."/>
            <person name="LaButti K."/>
            <person name="Riley R."/>
            <person name="Lipzen A."/>
            <person name="Clum A."/>
            <person name="Drula E."/>
            <person name="Henrissat B."/>
            <person name="Kohler A."/>
            <person name="Grigoriev I.V."/>
            <person name="Martin F.M."/>
            <person name="Hacquard S."/>
        </authorList>
    </citation>
    <scope>NUCLEOTIDE SEQUENCE</scope>
    <source>
        <strain evidence="3">MPI-CAGE-AT-0147</strain>
    </source>
</reference>